<proteinExistence type="predicted"/>
<dbReference type="Proteomes" id="UP001235030">
    <property type="component" value="Chromosome"/>
</dbReference>
<evidence type="ECO:0000313" key="1">
    <source>
        <dbReference type="EMBL" id="WMT79933.1"/>
    </source>
</evidence>
<dbReference type="EMBL" id="CP101637">
    <property type="protein sequence ID" value="WMT79933.1"/>
    <property type="molecule type" value="Genomic_DNA"/>
</dbReference>
<accession>A0ABY9PXD8</accession>
<reference evidence="1 2" key="1">
    <citation type="submission" date="2022-07" db="EMBL/GenBank/DDBJ databases">
        <title>Genome sequence of Terrisporobacter mayombei DSM6539.</title>
        <authorList>
            <person name="Boeer T."/>
            <person name="Bengelsdorf F.R."/>
            <person name="Daniel R."/>
            <person name="Poehlein A."/>
        </authorList>
    </citation>
    <scope>NUCLEOTIDE SEQUENCE [LARGE SCALE GENOMIC DNA]</scope>
    <source>
        <strain evidence="1 2">DSM 6539</strain>
    </source>
</reference>
<dbReference type="RefSeq" id="WP_228104205.1">
    <property type="nucleotide sequence ID" value="NZ_CP101637.1"/>
</dbReference>
<protein>
    <recommendedName>
        <fullName evidence="3">DZANK-type domain-containing protein</fullName>
    </recommendedName>
</protein>
<evidence type="ECO:0008006" key="3">
    <source>
        <dbReference type="Google" id="ProtNLM"/>
    </source>
</evidence>
<evidence type="ECO:0000313" key="2">
    <source>
        <dbReference type="Proteomes" id="UP001235030"/>
    </source>
</evidence>
<name>A0ABY9PXD8_9FIRM</name>
<organism evidence="1 2">
    <name type="scientific">Terrisporobacter mayombei</name>
    <dbReference type="NCBI Taxonomy" id="1541"/>
    <lineage>
        <taxon>Bacteria</taxon>
        <taxon>Bacillati</taxon>
        <taxon>Bacillota</taxon>
        <taxon>Clostridia</taxon>
        <taxon>Peptostreptococcales</taxon>
        <taxon>Peptostreptococcaceae</taxon>
        <taxon>Terrisporobacter</taxon>
    </lineage>
</organism>
<keyword evidence="2" id="KW-1185">Reference proteome</keyword>
<sequence>MKDMKFSNIQKESEKIKIKKNINDYEDLKAQALLKLGIMTYDKIRKGEIIDEEFSLLCDEIKGFDIEIYTKHMQLRSFEDKSNKIVCQCGYVAFKNEKFCPQCGKSLIEEEKSYIICKHCNQETEKDSNFCACCGSKIKEESIDYYDDEVYFVNEEAKVEDTIIEEIPEVSMIDEDFGKEFLKEKEELALEEDNFEDEIETNNNIIETEFIEIEGREFLKGHQDNRPE</sequence>
<gene>
    <name evidence="1" type="ORF">TEMA_02040</name>
</gene>